<reference evidence="3 4" key="1">
    <citation type="submission" date="2019-05" db="EMBL/GenBank/DDBJ databases">
        <title>Draft genome sequence of Nonomuraea zeae DSM 100528.</title>
        <authorList>
            <person name="Saricaoglu S."/>
            <person name="Isik K."/>
        </authorList>
    </citation>
    <scope>NUCLEOTIDE SEQUENCE [LARGE SCALE GENOMIC DNA]</scope>
    <source>
        <strain evidence="3 4">DSM 100528</strain>
    </source>
</reference>
<dbReference type="OrthoDB" id="3536775at2"/>
<dbReference type="EMBL" id="VCKX01000041">
    <property type="protein sequence ID" value="TMR34759.1"/>
    <property type="molecule type" value="Genomic_DNA"/>
</dbReference>
<accession>A0A5S4GPK6</accession>
<feature type="transmembrane region" description="Helical" evidence="1">
    <location>
        <begin position="122"/>
        <end position="143"/>
    </location>
</feature>
<feature type="domain" description="DUF3592" evidence="2">
    <location>
        <begin position="49"/>
        <end position="116"/>
    </location>
</feature>
<evidence type="ECO:0000259" key="2">
    <source>
        <dbReference type="Pfam" id="PF12158"/>
    </source>
</evidence>
<comment type="caution">
    <text evidence="3">The sequence shown here is derived from an EMBL/GenBank/DDBJ whole genome shotgun (WGS) entry which is preliminary data.</text>
</comment>
<sequence length="180" mass="18655">MQTDSRRSALERLIEYSPLLFVAFGLLIILVSGKGMIDGRRFVQRALRVPGVVSDVRTTFTGRGEHLRARQRPVLTFTTLDGREVTTEASTVSNLGVGNATEVLYDPDDPTRAMPASGGAGGYGGVVAGIIAIVIGLAFFAGVSSLSAPSTSGDPAGCEIELPDGSSETIDCPPGLGSGE</sequence>
<dbReference type="Pfam" id="PF12158">
    <property type="entry name" value="DUF3592"/>
    <property type="match status" value="1"/>
</dbReference>
<keyword evidence="4" id="KW-1185">Reference proteome</keyword>
<keyword evidence="1" id="KW-1133">Transmembrane helix</keyword>
<evidence type="ECO:0000313" key="3">
    <source>
        <dbReference type="EMBL" id="TMR34759.1"/>
    </source>
</evidence>
<proteinExistence type="predicted"/>
<gene>
    <name evidence="3" type="ORF">ETD85_15900</name>
</gene>
<dbReference type="Proteomes" id="UP000306628">
    <property type="component" value="Unassembled WGS sequence"/>
</dbReference>
<keyword evidence="1" id="KW-0812">Transmembrane</keyword>
<evidence type="ECO:0000256" key="1">
    <source>
        <dbReference type="SAM" id="Phobius"/>
    </source>
</evidence>
<evidence type="ECO:0000313" key="4">
    <source>
        <dbReference type="Proteomes" id="UP000306628"/>
    </source>
</evidence>
<keyword evidence="1" id="KW-0472">Membrane</keyword>
<dbReference type="InterPro" id="IPR021994">
    <property type="entry name" value="DUF3592"/>
</dbReference>
<dbReference type="AlphaFoldDB" id="A0A5S4GPK6"/>
<protein>
    <submittedName>
        <fullName evidence="3">DUF3592 domain-containing protein</fullName>
    </submittedName>
</protein>
<organism evidence="3 4">
    <name type="scientific">Nonomuraea zeae</name>
    <dbReference type="NCBI Taxonomy" id="1642303"/>
    <lineage>
        <taxon>Bacteria</taxon>
        <taxon>Bacillati</taxon>
        <taxon>Actinomycetota</taxon>
        <taxon>Actinomycetes</taxon>
        <taxon>Streptosporangiales</taxon>
        <taxon>Streptosporangiaceae</taxon>
        <taxon>Nonomuraea</taxon>
    </lineage>
</organism>
<feature type="transmembrane region" description="Helical" evidence="1">
    <location>
        <begin position="16"/>
        <end position="37"/>
    </location>
</feature>
<name>A0A5S4GPK6_9ACTN</name>